<evidence type="ECO:0000256" key="1">
    <source>
        <dbReference type="ARBA" id="ARBA00008307"/>
    </source>
</evidence>
<dbReference type="Proteomes" id="UP000596742">
    <property type="component" value="Unassembled WGS sequence"/>
</dbReference>
<accession>A0A8B6EGU7</accession>
<evidence type="ECO:0000313" key="4">
    <source>
        <dbReference type="EMBL" id="VDI34353.1"/>
    </source>
</evidence>
<dbReference type="OrthoDB" id="6120860at2759"/>
<dbReference type="InterPro" id="IPR046903">
    <property type="entry name" value="Mab-21-like_nuc_Trfase"/>
</dbReference>
<dbReference type="SMART" id="SM01265">
    <property type="entry name" value="Mab-21"/>
    <property type="match status" value="1"/>
</dbReference>
<evidence type="ECO:0000259" key="2">
    <source>
        <dbReference type="Pfam" id="PF03281"/>
    </source>
</evidence>
<dbReference type="EMBL" id="UYJE01005142">
    <property type="protein sequence ID" value="VDI34353.1"/>
    <property type="molecule type" value="Genomic_DNA"/>
</dbReference>
<evidence type="ECO:0008006" key="6">
    <source>
        <dbReference type="Google" id="ProtNLM"/>
    </source>
</evidence>
<reference evidence="4" key="1">
    <citation type="submission" date="2018-11" db="EMBL/GenBank/DDBJ databases">
        <authorList>
            <person name="Alioto T."/>
            <person name="Alioto T."/>
        </authorList>
    </citation>
    <scope>NUCLEOTIDE SEQUENCE</scope>
</reference>
<dbReference type="PANTHER" id="PTHR10656">
    <property type="entry name" value="CELL FATE DETERMINING PROTEIN MAB21-RELATED"/>
    <property type="match status" value="1"/>
</dbReference>
<feature type="domain" description="Mab-21-like nucleotidyltransferase" evidence="2">
    <location>
        <begin position="126"/>
        <end position="197"/>
    </location>
</feature>
<dbReference type="Gene3D" id="1.10.1410.40">
    <property type="match status" value="1"/>
</dbReference>
<dbReference type="Pfam" id="PF20266">
    <property type="entry name" value="Mab-21_C"/>
    <property type="match status" value="1"/>
</dbReference>
<dbReference type="InterPro" id="IPR024810">
    <property type="entry name" value="MAB21L/cGLR"/>
</dbReference>
<protein>
    <recommendedName>
        <fullName evidence="6">Mab-21-like HhH/H2TH-like domain-containing protein</fullName>
    </recommendedName>
</protein>
<dbReference type="Pfam" id="PF03281">
    <property type="entry name" value="Mab-21"/>
    <property type="match status" value="1"/>
</dbReference>
<comment type="similarity">
    <text evidence="1">Belongs to the mab-21 family.</text>
</comment>
<evidence type="ECO:0000259" key="3">
    <source>
        <dbReference type="Pfam" id="PF20266"/>
    </source>
</evidence>
<dbReference type="AlphaFoldDB" id="A0A8B6EGU7"/>
<gene>
    <name evidence="4" type="ORF">MGAL_10B079096</name>
</gene>
<organism evidence="4 5">
    <name type="scientific">Mytilus galloprovincialis</name>
    <name type="common">Mediterranean mussel</name>
    <dbReference type="NCBI Taxonomy" id="29158"/>
    <lineage>
        <taxon>Eukaryota</taxon>
        <taxon>Metazoa</taxon>
        <taxon>Spiralia</taxon>
        <taxon>Lophotrochozoa</taxon>
        <taxon>Mollusca</taxon>
        <taxon>Bivalvia</taxon>
        <taxon>Autobranchia</taxon>
        <taxon>Pteriomorphia</taxon>
        <taxon>Mytilida</taxon>
        <taxon>Mytiloidea</taxon>
        <taxon>Mytilidae</taxon>
        <taxon>Mytilinae</taxon>
        <taxon>Mytilus</taxon>
    </lineage>
</organism>
<feature type="domain" description="Mab-21-like HhH/H2TH-like" evidence="3">
    <location>
        <begin position="206"/>
        <end position="291"/>
    </location>
</feature>
<evidence type="ECO:0000313" key="5">
    <source>
        <dbReference type="Proteomes" id="UP000596742"/>
    </source>
</evidence>
<comment type="caution">
    <text evidence="4">The sequence shown here is derived from an EMBL/GenBank/DDBJ whole genome shotgun (WGS) entry which is preliminary data.</text>
</comment>
<dbReference type="InterPro" id="IPR046906">
    <property type="entry name" value="Mab-21_HhH/H2TH-like"/>
</dbReference>
<proteinExistence type="inferred from homology"/>
<sequence>MMNNAKDYLQTMRNCTFITSGSFGEGLVMRGSDLDVMYVCKFAEVCEDKNVYFKPNITYFEMEAEDCQPCFVRLRLRYFTGRFFFGSFLEEMGGNYYLSNAKLKEQMTDLRCPTIHGPCLSDTNDTLDIALCFRSTSWIPQAQHWVTRSNNSWPSYDVKKSIIQHGVLFVPIGVKGSPKEDLDWRISFSVAEKILIYSFTHTQFLCYVLMKILLKDVIAIDLSCKELLCSYFMKTIVFWISEEISPSVWKPNNLIPLFMRCFRRLLYCVEYLVCPHFFVPENNLFENKINKYARVILLNKLHILNSYGWKCILFSDQIPNGHKLTSRLYKDQSCSHIDIRKLLFSRIFYISYQAHMRSFDYEKAIHLILSLESSKIKYLYLHFMSKFSCISDQFQPFEFTSENKFTYKKYNTRLSSLLQNMHHDAVSGWLMLASFFYKRKQYYIALDILQYSLSKCSSEKFYHGMNASPEPTCIIKPEPFEEYVDPKAM</sequence>
<dbReference type="PANTHER" id="PTHR10656:SF69">
    <property type="entry name" value="MAB-21-LIKE HHH_H2TH-LIKE DOMAIN-CONTAINING PROTEIN"/>
    <property type="match status" value="1"/>
</dbReference>
<name>A0A8B6EGU7_MYTGA</name>
<keyword evidence="5" id="KW-1185">Reference proteome</keyword>